<feature type="domain" description="FtsK" evidence="7">
    <location>
        <begin position="620"/>
        <end position="814"/>
    </location>
</feature>
<dbReference type="PANTHER" id="PTHR22683">
    <property type="entry name" value="SPORULATION PROTEIN RELATED"/>
    <property type="match status" value="1"/>
</dbReference>
<dbReference type="GO" id="GO:0003677">
    <property type="term" value="F:DNA binding"/>
    <property type="evidence" value="ECO:0007669"/>
    <property type="project" value="InterPro"/>
</dbReference>
<dbReference type="PROSITE" id="PS50006">
    <property type="entry name" value="FHA_DOMAIN"/>
    <property type="match status" value="1"/>
</dbReference>
<proteinExistence type="predicted"/>
<evidence type="ECO:0000256" key="2">
    <source>
        <dbReference type="ARBA" id="ARBA00022741"/>
    </source>
</evidence>
<dbReference type="SUPFAM" id="SSF49879">
    <property type="entry name" value="SMAD/FHA domain"/>
    <property type="match status" value="1"/>
</dbReference>
<dbReference type="SMART" id="SM00240">
    <property type="entry name" value="FHA"/>
    <property type="match status" value="1"/>
</dbReference>
<evidence type="ECO:0000256" key="1">
    <source>
        <dbReference type="ARBA" id="ARBA00022553"/>
    </source>
</evidence>
<dbReference type="CDD" id="cd00060">
    <property type="entry name" value="FHA"/>
    <property type="match status" value="1"/>
</dbReference>
<sequence>MRVVLRSPHGEVDVEVVVHDPAATVADLAAALAPDVGGGDAVLEVDGCRRERSMRLDECGLRPGCDIAVGADTAASSSRRAPLPPVPSSPAEVRVVGGLAAGARHPLAHGRSVLGRDPACEVVIGGRTTSRRHATIDIGPADGSRLTDAGSTAGTWLDGRRIGGSEPLVPAATAGLGSVLVRVGPPSWREPAVLGPPGPDGRRPLHRPPPLVPLPPVGPVTPPRPDPPPAERPRFAWAAALVPLVGGLVLARLVDPRLALFTLLGPAVLVGQWIEERRRHRRAGSGSRAAGLLGLTTFIADLEQAGAAEADRRHRAHPDPAALGEEIEALGAGLWSRRSGHPAFATVALGAAPALRWEPPTTRAAEGPAASLLAEARLPHGCPVLVPLGPGHHLGVAGPREASLAAARWVLMQLAAHHGPSDLRLGVVCAPGREADWAWGGFLPHVTGCGSSGRRLLGACAGDIGQVAELLAGGTSSHVVMVVDHEGSTRSITPFPEGSAAGPSTLVIGPSRRALAARCTSVLELDGPDGWGRVATGEAGPQPLLATGVTVATARRWARSLASLADPETLDGQAPVPASVRLLDLLDLADLSPAGVRRRWYGSNRGLAIPIGSTGGRDGPETVFLDLVTDGPHALVAGTTGAGKSELLRSLVAGLAVSAPPDRLALLLVDYKGGAAFAEAAQLPHVLGVVTDLGPDEATRALRSLEAELRRREQVLSELGLREIAAHPCHQAGPPPSDVHPLPRIVVVVDELAALVAELPFFLDGLVQLAARGRSLGLHLVLGTQRPGGVVSAAVRANCALRCCLRVPDEADAIDVVGSAAPARLDRRQPGRAFLRRGARDLVEVQVGLVGCRRAADAAPVTVVHAAFGPAPPGPTPDPPATESDLAGLVDACRAAAGRVGATRPRPLWLPP</sequence>
<dbReference type="Pfam" id="PF16697">
    <property type="entry name" value="Yop-YscD_cpl"/>
    <property type="match status" value="1"/>
</dbReference>
<name>A0A6J4HWF1_9ACTN</name>
<dbReference type="Gene3D" id="2.60.200.20">
    <property type="match status" value="1"/>
</dbReference>
<dbReference type="PANTHER" id="PTHR22683:SF1">
    <property type="entry name" value="TYPE VII SECRETION SYSTEM PROTEIN ESSC"/>
    <property type="match status" value="1"/>
</dbReference>
<evidence type="ECO:0000313" key="8">
    <source>
        <dbReference type="EMBL" id="CAA9233768.1"/>
    </source>
</evidence>
<dbReference type="InterPro" id="IPR032030">
    <property type="entry name" value="YscD_cytoplasmic_dom"/>
</dbReference>
<evidence type="ECO:0000256" key="4">
    <source>
        <dbReference type="PROSITE-ProRule" id="PRU00289"/>
    </source>
</evidence>
<organism evidence="8">
    <name type="scientific">uncultured Acidimicrobiales bacterium</name>
    <dbReference type="NCBI Taxonomy" id="310071"/>
    <lineage>
        <taxon>Bacteria</taxon>
        <taxon>Bacillati</taxon>
        <taxon>Actinomycetota</taxon>
        <taxon>Acidimicrobiia</taxon>
        <taxon>Acidimicrobiales</taxon>
        <taxon>environmental samples</taxon>
    </lineage>
</organism>
<accession>A0A6J4HWF1</accession>
<dbReference type="PROSITE" id="PS50901">
    <property type="entry name" value="FTSK"/>
    <property type="match status" value="1"/>
</dbReference>
<dbReference type="InterPro" id="IPR027417">
    <property type="entry name" value="P-loop_NTPase"/>
</dbReference>
<protein>
    <submittedName>
        <fullName evidence="8">FtsK/SpoIIIE family protein</fullName>
    </submittedName>
</protein>
<dbReference type="InterPro" id="IPR008984">
    <property type="entry name" value="SMAD_FHA_dom_sf"/>
</dbReference>
<dbReference type="Pfam" id="PF01580">
    <property type="entry name" value="FtsK_SpoIIIE"/>
    <property type="match status" value="1"/>
</dbReference>
<dbReference type="InterPro" id="IPR050206">
    <property type="entry name" value="FtsK/SpoIIIE/SftA"/>
</dbReference>
<evidence type="ECO:0000256" key="3">
    <source>
        <dbReference type="ARBA" id="ARBA00022840"/>
    </source>
</evidence>
<keyword evidence="1" id="KW-0597">Phosphoprotein</keyword>
<feature type="binding site" evidence="4">
    <location>
        <begin position="638"/>
        <end position="645"/>
    </location>
    <ligand>
        <name>ATP</name>
        <dbReference type="ChEBI" id="CHEBI:30616"/>
    </ligand>
</feature>
<feature type="non-terminal residue" evidence="8">
    <location>
        <position position="912"/>
    </location>
</feature>
<dbReference type="GO" id="GO:0005524">
    <property type="term" value="F:ATP binding"/>
    <property type="evidence" value="ECO:0007669"/>
    <property type="project" value="UniProtKB-UniRule"/>
</dbReference>
<gene>
    <name evidence="8" type="ORF">AVDCRST_MAG76-1298</name>
</gene>
<dbReference type="Gene3D" id="3.40.50.300">
    <property type="entry name" value="P-loop containing nucleotide triphosphate hydrolases"/>
    <property type="match status" value="2"/>
</dbReference>
<keyword evidence="2 4" id="KW-0547">Nucleotide-binding</keyword>
<evidence type="ECO:0000259" key="7">
    <source>
        <dbReference type="PROSITE" id="PS50901"/>
    </source>
</evidence>
<evidence type="ECO:0000256" key="5">
    <source>
        <dbReference type="SAM" id="MobiDB-lite"/>
    </source>
</evidence>
<dbReference type="EMBL" id="CADCSZ010000080">
    <property type="protein sequence ID" value="CAA9233768.1"/>
    <property type="molecule type" value="Genomic_DNA"/>
</dbReference>
<dbReference type="InterPro" id="IPR002543">
    <property type="entry name" value="FtsK_dom"/>
</dbReference>
<dbReference type="InterPro" id="IPR000253">
    <property type="entry name" value="FHA_dom"/>
</dbReference>
<feature type="region of interest" description="Disordered" evidence="5">
    <location>
        <begin position="191"/>
        <end position="231"/>
    </location>
</feature>
<keyword evidence="3 4" id="KW-0067">ATP-binding</keyword>
<reference evidence="8" key="1">
    <citation type="submission" date="2020-02" db="EMBL/GenBank/DDBJ databases">
        <authorList>
            <person name="Meier V. D."/>
        </authorList>
    </citation>
    <scope>NUCLEOTIDE SEQUENCE</scope>
    <source>
        <strain evidence="8">AVDCRST_MAG76</strain>
    </source>
</reference>
<dbReference type="CDD" id="cd01127">
    <property type="entry name" value="TrwB_TraG_TraD_VirD4"/>
    <property type="match status" value="1"/>
</dbReference>
<evidence type="ECO:0000259" key="6">
    <source>
        <dbReference type="PROSITE" id="PS50006"/>
    </source>
</evidence>
<feature type="domain" description="FHA" evidence="6">
    <location>
        <begin position="112"/>
        <end position="162"/>
    </location>
</feature>
<feature type="compositionally biased region" description="Pro residues" evidence="5">
    <location>
        <begin position="207"/>
        <end position="228"/>
    </location>
</feature>
<dbReference type="SUPFAM" id="SSF52540">
    <property type="entry name" value="P-loop containing nucleoside triphosphate hydrolases"/>
    <property type="match status" value="1"/>
</dbReference>
<dbReference type="AlphaFoldDB" id="A0A6J4HWF1"/>